<dbReference type="SUPFAM" id="SSF54862">
    <property type="entry name" value="4Fe-4S ferredoxins"/>
    <property type="match status" value="1"/>
</dbReference>
<evidence type="ECO:0000259" key="8">
    <source>
        <dbReference type="PROSITE" id="PS51379"/>
    </source>
</evidence>
<name>A0ABU6IIF7_9ACTN</name>
<dbReference type="PANTHER" id="PTHR43545">
    <property type="entry name" value="FORMATE DEHYDROGENASE, NITRATE-INDUCIBLE, IRON-SULFUR SUBUNIT"/>
    <property type="match status" value="1"/>
</dbReference>
<comment type="caution">
    <text evidence="9">The sequence shown here is derived from an EMBL/GenBank/DDBJ whole genome shotgun (WGS) entry which is preliminary data.</text>
</comment>
<dbReference type="InterPro" id="IPR017900">
    <property type="entry name" value="4Fe4S_Fe_S_CS"/>
</dbReference>
<dbReference type="InterPro" id="IPR017896">
    <property type="entry name" value="4Fe4S_Fe-S-bd"/>
</dbReference>
<evidence type="ECO:0000256" key="2">
    <source>
        <dbReference type="ARBA" id="ARBA00022485"/>
    </source>
</evidence>
<keyword evidence="4" id="KW-0677">Repeat</keyword>
<evidence type="ECO:0000313" key="9">
    <source>
        <dbReference type="EMBL" id="MEC4176236.1"/>
    </source>
</evidence>
<feature type="domain" description="4Fe-4S ferredoxin-type" evidence="8">
    <location>
        <begin position="4"/>
        <end position="34"/>
    </location>
</feature>
<proteinExistence type="predicted"/>
<evidence type="ECO:0000256" key="3">
    <source>
        <dbReference type="ARBA" id="ARBA00022723"/>
    </source>
</evidence>
<gene>
    <name evidence="9" type="ORF">VIN30_07220</name>
</gene>
<reference evidence="9 10" key="1">
    <citation type="submission" date="2024-01" db="EMBL/GenBank/DDBJ databases">
        <title>novel species in genus Adlercreutzia.</title>
        <authorList>
            <person name="Liu X."/>
        </authorList>
    </citation>
    <scope>NUCLEOTIDE SEQUENCE [LARGE SCALE GENOMIC DNA]</scope>
    <source>
        <strain evidence="9 10">R7</strain>
    </source>
</reference>
<keyword evidence="3" id="KW-0479">Metal-binding</keyword>
<feature type="region of interest" description="Disordered" evidence="7">
    <location>
        <begin position="416"/>
        <end position="439"/>
    </location>
</feature>
<dbReference type="Proteomes" id="UP001349994">
    <property type="component" value="Unassembled WGS sequence"/>
</dbReference>
<sequence>MKDKAILFDGSRCASCQACAVACKRRGQLPFHTEEGNEAPANAYQRAADLDGLTPLMIVLTERETTGSGLVWEAARKGCVRCFEAPCASVCPTGALVVDDAAGLVGPDSDRCVSCGLCSMVCPVAVPHHADGRAAVCLCDGCADIVTNGGAPACVRACPTGALSYGGREEVAAQARERAAVLRDRGYDRAAVLGESEQGGHFVLQVLKYGVEGHINEPFAETEEMPWIAGAKMAGPVSLAALGVLGAGAAVGLAVEANKARRERSEAVRVPVKAYEGVAVDVDVLGDDAVLADATGDNAEPGATAAAADGSAESALEAALRKREAARARAASTPAAAAAAAAAARGEGPQLIPVAFDEPVDEEDGDDWPIGVDGEEAAAVDEKENTGELYDLEEFNRLLKADILAHHAVKVASKKEEAGAAAVDSASEAAVPSPDDGEV</sequence>
<accession>A0ABU6IIF7</accession>
<comment type="subcellular location">
    <subcellularLocation>
        <location evidence="1">Cell envelope</location>
    </subcellularLocation>
</comment>
<protein>
    <submittedName>
        <fullName evidence="9">4Fe-4S dicluster domain-containing protein</fullName>
    </submittedName>
</protein>
<evidence type="ECO:0000256" key="1">
    <source>
        <dbReference type="ARBA" id="ARBA00004196"/>
    </source>
</evidence>
<dbReference type="Gene3D" id="3.30.70.20">
    <property type="match status" value="2"/>
</dbReference>
<organism evidence="9 10">
    <name type="scientific">Adlercreutzia wanghongyangiae</name>
    <dbReference type="NCBI Taxonomy" id="3111451"/>
    <lineage>
        <taxon>Bacteria</taxon>
        <taxon>Bacillati</taxon>
        <taxon>Actinomycetota</taxon>
        <taxon>Coriobacteriia</taxon>
        <taxon>Eggerthellales</taxon>
        <taxon>Eggerthellaceae</taxon>
        <taxon>Adlercreutzia</taxon>
    </lineage>
</organism>
<feature type="domain" description="4Fe-4S ferredoxin-type" evidence="8">
    <location>
        <begin position="103"/>
        <end position="132"/>
    </location>
</feature>
<dbReference type="PANTHER" id="PTHR43545:SF1">
    <property type="entry name" value="HYDROGENASE-2 OPERON PROTEIN HYBA"/>
    <property type="match status" value="1"/>
</dbReference>
<evidence type="ECO:0000256" key="6">
    <source>
        <dbReference type="ARBA" id="ARBA00023014"/>
    </source>
</evidence>
<dbReference type="RefSeq" id="WP_338210433.1">
    <property type="nucleotide sequence ID" value="NZ_JAYMFF010000014.1"/>
</dbReference>
<dbReference type="PROSITE" id="PS51379">
    <property type="entry name" value="4FE4S_FER_2"/>
    <property type="match status" value="3"/>
</dbReference>
<evidence type="ECO:0000256" key="7">
    <source>
        <dbReference type="SAM" id="MobiDB-lite"/>
    </source>
</evidence>
<dbReference type="EMBL" id="JAYMFF010000014">
    <property type="protein sequence ID" value="MEC4176236.1"/>
    <property type="molecule type" value="Genomic_DNA"/>
</dbReference>
<keyword evidence="10" id="KW-1185">Reference proteome</keyword>
<dbReference type="Pfam" id="PF13247">
    <property type="entry name" value="Fer4_11"/>
    <property type="match status" value="1"/>
</dbReference>
<feature type="domain" description="4Fe-4S ferredoxin-type" evidence="8">
    <location>
        <begin position="68"/>
        <end position="101"/>
    </location>
</feature>
<evidence type="ECO:0000256" key="4">
    <source>
        <dbReference type="ARBA" id="ARBA00022737"/>
    </source>
</evidence>
<dbReference type="InterPro" id="IPR051555">
    <property type="entry name" value="FDH_Electron_Transfer_Unit"/>
</dbReference>
<keyword evidence="2" id="KW-0004">4Fe-4S</keyword>
<dbReference type="PROSITE" id="PS00198">
    <property type="entry name" value="4FE4S_FER_1"/>
    <property type="match status" value="1"/>
</dbReference>
<evidence type="ECO:0000256" key="5">
    <source>
        <dbReference type="ARBA" id="ARBA00023004"/>
    </source>
</evidence>
<evidence type="ECO:0000313" key="10">
    <source>
        <dbReference type="Proteomes" id="UP001349994"/>
    </source>
</evidence>
<keyword evidence="5" id="KW-0408">Iron</keyword>
<keyword evidence="6" id="KW-0411">Iron-sulfur</keyword>
<feature type="compositionally biased region" description="Low complexity" evidence="7">
    <location>
        <begin position="419"/>
        <end position="439"/>
    </location>
</feature>